<feature type="domain" description="NADAR" evidence="1">
    <location>
        <begin position="18"/>
        <end position="176"/>
    </location>
</feature>
<dbReference type="EMBL" id="VNKQ01000007">
    <property type="protein sequence ID" value="KAG0649861.1"/>
    <property type="molecule type" value="Genomic_DNA"/>
</dbReference>
<proteinExistence type="predicted"/>
<dbReference type="AlphaFoldDB" id="A0A9P7AY53"/>
<dbReference type="Pfam" id="PF08719">
    <property type="entry name" value="NADAR"/>
    <property type="match status" value="1"/>
</dbReference>
<comment type="caution">
    <text evidence="2">The sequence shown here is derived from an EMBL/GenBank/DDBJ whole genome shotgun (WGS) entry which is preliminary data.</text>
</comment>
<evidence type="ECO:0000313" key="3">
    <source>
        <dbReference type="Proteomes" id="UP000785200"/>
    </source>
</evidence>
<organism evidence="2 3">
    <name type="scientific">Hyphodiscus hymeniophilus</name>
    <dbReference type="NCBI Taxonomy" id="353542"/>
    <lineage>
        <taxon>Eukaryota</taxon>
        <taxon>Fungi</taxon>
        <taxon>Dikarya</taxon>
        <taxon>Ascomycota</taxon>
        <taxon>Pezizomycotina</taxon>
        <taxon>Leotiomycetes</taxon>
        <taxon>Helotiales</taxon>
        <taxon>Hyphodiscaceae</taxon>
        <taxon>Hyphodiscus</taxon>
    </lineage>
</organism>
<sequence length="181" mass="21042">MGSEPSSTSTDPKNGPIFFWREHGHEYGFLSQWYLSPFHAEDKSIVFQTAEQYMMYQKAVLFSDPETGAEILNTESPREQKALGRQVQNFDNEVWLENRERIVEDGSFYKFVNAVMEGEDLKQILLGTGDRELVEASPMDKIWGIGFEEKNAERQRARWGLNLLGKALMRARERIREEETK</sequence>
<keyword evidence="3" id="KW-1185">Reference proteome</keyword>
<gene>
    <name evidence="2" type="ORF">D0Z07_4014</name>
</gene>
<evidence type="ECO:0000313" key="2">
    <source>
        <dbReference type="EMBL" id="KAG0649861.1"/>
    </source>
</evidence>
<name>A0A9P7AY53_9HELO</name>
<dbReference type="CDD" id="cd15457">
    <property type="entry name" value="NADAR"/>
    <property type="match status" value="1"/>
</dbReference>
<accession>A0A9P7AY53</accession>
<dbReference type="Gene3D" id="1.10.357.40">
    <property type="entry name" value="YbiA-like"/>
    <property type="match status" value="1"/>
</dbReference>
<reference evidence="2" key="1">
    <citation type="submission" date="2019-07" db="EMBL/GenBank/DDBJ databases">
        <title>Hyphodiscus hymeniophilus genome sequencing and assembly.</title>
        <authorList>
            <person name="Kramer G."/>
            <person name="Nodwell J."/>
        </authorList>
    </citation>
    <scope>NUCLEOTIDE SEQUENCE</scope>
    <source>
        <strain evidence="2">ATCC 34498</strain>
    </source>
</reference>
<dbReference type="InterPro" id="IPR037238">
    <property type="entry name" value="YbiA-like_sf"/>
</dbReference>
<dbReference type="NCBIfam" id="TIGR02464">
    <property type="entry name" value="ribofla_fusion"/>
    <property type="match status" value="1"/>
</dbReference>
<dbReference type="Proteomes" id="UP000785200">
    <property type="component" value="Unassembled WGS sequence"/>
</dbReference>
<dbReference type="OrthoDB" id="206452at2759"/>
<protein>
    <submittedName>
        <fullName evidence="2">Riboflavin biosynthesis intermediates N-glycosidase</fullName>
    </submittedName>
</protein>
<dbReference type="SUPFAM" id="SSF143990">
    <property type="entry name" value="YbiA-like"/>
    <property type="match status" value="1"/>
</dbReference>
<evidence type="ECO:0000259" key="1">
    <source>
        <dbReference type="Pfam" id="PF08719"/>
    </source>
</evidence>
<dbReference type="InterPro" id="IPR012816">
    <property type="entry name" value="NADAR"/>
</dbReference>